<reference evidence="2" key="1">
    <citation type="journal article" date="2022" name="Int. J. Mol. Sci.">
        <title>Draft Genome of Tanacetum Coccineum: Genomic Comparison of Closely Related Tanacetum-Family Plants.</title>
        <authorList>
            <person name="Yamashiro T."/>
            <person name="Shiraishi A."/>
            <person name="Nakayama K."/>
            <person name="Satake H."/>
        </authorList>
    </citation>
    <scope>NUCLEOTIDE SEQUENCE</scope>
</reference>
<evidence type="ECO:0000256" key="1">
    <source>
        <dbReference type="SAM" id="MobiDB-lite"/>
    </source>
</evidence>
<reference evidence="2" key="2">
    <citation type="submission" date="2022-01" db="EMBL/GenBank/DDBJ databases">
        <authorList>
            <person name="Yamashiro T."/>
            <person name="Shiraishi A."/>
            <person name="Satake H."/>
            <person name="Nakayama K."/>
        </authorList>
    </citation>
    <scope>NUCLEOTIDE SEQUENCE</scope>
</reference>
<proteinExistence type="predicted"/>
<keyword evidence="3" id="KW-1185">Reference proteome</keyword>
<accession>A0ABQ5JDU4</accession>
<dbReference type="EMBL" id="BQNB010021849">
    <property type="protein sequence ID" value="GJU10673.1"/>
    <property type="molecule type" value="Genomic_DNA"/>
</dbReference>
<name>A0ABQ5JDU4_9ASTR</name>
<dbReference type="Proteomes" id="UP001151760">
    <property type="component" value="Unassembled WGS sequence"/>
</dbReference>
<organism evidence="2 3">
    <name type="scientific">Tanacetum coccineum</name>
    <dbReference type="NCBI Taxonomy" id="301880"/>
    <lineage>
        <taxon>Eukaryota</taxon>
        <taxon>Viridiplantae</taxon>
        <taxon>Streptophyta</taxon>
        <taxon>Embryophyta</taxon>
        <taxon>Tracheophyta</taxon>
        <taxon>Spermatophyta</taxon>
        <taxon>Magnoliopsida</taxon>
        <taxon>eudicotyledons</taxon>
        <taxon>Gunneridae</taxon>
        <taxon>Pentapetalae</taxon>
        <taxon>asterids</taxon>
        <taxon>campanulids</taxon>
        <taxon>Asterales</taxon>
        <taxon>Asteraceae</taxon>
        <taxon>Asteroideae</taxon>
        <taxon>Anthemideae</taxon>
        <taxon>Anthemidinae</taxon>
        <taxon>Tanacetum</taxon>
    </lineage>
</organism>
<feature type="compositionally biased region" description="Basic and acidic residues" evidence="1">
    <location>
        <begin position="114"/>
        <end position="125"/>
    </location>
</feature>
<comment type="caution">
    <text evidence="2">The sequence shown here is derived from an EMBL/GenBank/DDBJ whole genome shotgun (WGS) entry which is preliminary data.</text>
</comment>
<evidence type="ECO:0000313" key="3">
    <source>
        <dbReference type="Proteomes" id="UP001151760"/>
    </source>
</evidence>
<sequence length="140" mass="15155">MLVKLLKEGDSDVEEDTGTDVGITTVRAFMAITEDEPAMRKTDARSGQWVGITIKKAEDSLTENSPECASEDESVNDNQEPLPVLPKLSWAKPIGTSKGVSSTIDLTQTSTVAEKTKHVTKKESQLKAIRKGSALKTHCP</sequence>
<feature type="region of interest" description="Disordered" evidence="1">
    <location>
        <begin position="113"/>
        <end position="140"/>
    </location>
</feature>
<evidence type="ECO:0000313" key="2">
    <source>
        <dbReference type="EMBL" id="GJU10673.1"/>
    </source>
</evidence>
<gene>
    <name evidence="2" type="ORF">Tco_1133069</name>
</gene>
<feature type="region of interest" description="Disordered" evidence="1">
    <location>
        <begin position="57"/>
        <end position="87"/>
    </location>
</feature>
<protein>
    <submittedName>
        <fullName evidence="2">Uncharacterized protein</fullName>
    </submittedName>
</protein>